<keyword evidence="3" id="KW-1185">Reference proteome</keyword>
<dbReference type="Pfam" id="PF10325">
    <property type="entry name" value="7TM_GPCR_Srz"/>
    <property type="match status" value="1"/>
</dbReference>
<dbReference type="FunCoup" id="E3MZ31">
    <property type="interactions" value="2"/>
</dbReference>
<dbReference type="PANTHER" id="PTHR31720">
    <property type="entry name" value="SERPENTINE RECEPTOR, CLASS Z-RELATED"/>
    <property type="match status" value="1"/>
</dbReference>
<protein>
    <recommendedName>
        <fullName evidence="4">Serpentine receptor class gamma</fullName>
    </recommendedName>
</protein>
<dbReference type="InterPro" id="IPR018817">
    <property type="entry name" value="7TM_GPCR_serpentine_rcpt_Srz"/>
</dbReference>
<feature type="transmembrane region" description="Helical" evidence="1">
    <location>
        <begin position="238"/>
        <end position="266"/>
    </location>
</feature>
<dbReference type="STRING" id="31234.E3MZ31"/>
<feature type="transmembrane region" description="Helical" evidence="1">
    <location>
        <begin position="169"/>
        <end position="190"/>
    </location>
</feature>
<dbReference type="OrthoDB" id="5876498at2759"/>
<feature type="transmembrane region" description="Helical" evidence="1">
    <location>
        <begin position="135"/>
        <end position="157"/>
    </location>
</feature>
<organism evidence="3">
    <name type="scientific">Caenorhabditis remanei</name>
    <name type="common">Caenorhabditis vulgaris</name>
    <dbReference type="NCBI Taxonomy" id="31234"/>
    <lineage>
        <taxon>Eukaryota</taxon>
        <taxon>Metazoa</taxon>
        <taxon>Ecdysozoa</taxon>
        <taxon>Nematoda</taxon>
        <taxon>Chromadorea</taxon>
        <taxon>Rhabditida</taxon>
        <taxon>Rhabditina</taxon>
        <taxon>Rhabditomorpha</taxon>
        <taxon>Rhabditoidea</taxon>
        <taxon>Rhabditidae</taxon>
        <taxon>Peloderinae</taxon>
        <taxon>Caenorhabditis</taxon>
    </lineage>
</organism>
<feature type="transmembrane region" description="Helical" evidence="1">
    <location>
        <begin position="211"/>
        <end position="232"/>
    </location>
</feature>
<evidence type="ECO:0000313" key="3">
    <source>
        <dbReference type="Proteomes" id="UP000008281"/>
    </source>
</evidence>
<evidence type="ECO:0000313" key="2">
    <source>
        <dbReference type="EMBL" id="EFP12834.1"/>
    </source>
</evidence>
<dbReference type="OMA" id="CHIYFAT"/>
<dbReference type="Proteomes" id="UP000008281">
    <property type="component" value="Unassembled WGS sequence"/>
</dbReference>
<name>E3MZ31_CAERE</name>
<keyword evidence="1" id="KW-0812">Transmembrane</keyword>
<evidence type="ECO:0000256" key="1">
    <source>
        <dbReference type="SAM" id="Phobius"/>
    </source>
</evidence>
<feature type="transmembrane region" description="Helical" evidence="1">
    <location>
        <begin position="12"/>
        <end position="33"/>
    </location>
</feature>
<reference evidence="2" key="1">
    <citation type="submission" date="2007-07" db="EMBL/GenBank/DDBJ databases">
        <title>PCAP assembly of the Caenorhabditis remanei genome.</title>
        <authorList>
            <consortium name="The Caenorhabditis remanei Sequencing Consortium"/>
            <person name="Wilson R.K."/>
        </authorList>
    </citation>
    <scope>NUCLEOTIDE SEQUENCE [LARGE SCALE GENOMIC DNA]</scope>
    <source>
        <strain evidence="2">PB4641</strain>
    </source>
</reference>
<keyword evidence="1" id="KW-1133">Transmembrane helix</keyword>
<proteinExistence type="predicted"/>
<accession>E3MZ31</accession>
<dbReference type="PANTHER" id="PTHR31720:SF12">
    <property type="entry name" value="SERPENTINE RECEPTOR, CLASS T-RELATED"/>
    <property type="match status" value="1"/>
</dbReference>
<sequence length="309" mass="35997">MANSFTSNLLFIFLVLLFGSIGTLLVIIFPFYVRVSLANREKDKNAVVYPIIKHFFNAICFFYLSVVLCLTFFAMNALMGIFDNKDFEILLLFPWAIFVHAHHLILFFLSLQKFLIYFFPETENFLITTGKSTDLIAFSLYLILTTTHLIFFLWIMFQSGDDYPNVEIYTGYYIFINSALFSSVLLYIPIVISIGKHAHLYSFVRNKPHKFIVYQTLLIAFFKSPSLWSSWYAYTESYSIIMCLIMCIVFDLISTPVLIQVSYLFCNKRNVNTLSKQLPAMKYIKLVFYTKTSRVNPMTIQTDFQTVGQ</sequence>
<evidence type="ECO:0008006" key="4">
    <source>
        <dbReference type="Google" id="ProtNLM"/>
    </source>
</evidence>
<dbReference type="EMBL" id="DS268499">
    <property type="protein sequence ID" value="EFP12834.1"/>
    <property type="molecule type" value="Genomic_DNA"/>
</dbReference>
<keyword evidence="1" id="KW-0472">Membrane</keyword>
<feature type="transmembrane region" description="Helical" evidence="1">
    <location>
        <begin position="54"/>
        <end position="77"/>
    </location>
</feature>
<dbReference type="eggNOG" id="ENOG502TI6P">
    <property type="taxonomic scope" value="Eukaryota"/>
</dbReference>
<feature type="transmembrane region" description="Helical" evidence="1">
    <location>
        <begin position="89"/>
        <end position="109"/>
    </location>
</feature>
<dbReference type="HOGENOM" id="CLU_056063_2_1_1"/>
<dbReference type="InParanoid" id="E3MZ31"/>
<dbReference type="AlphaFoldDB" id="E3MZ31"/>
<gene>
    <name evidence="2" type="ORF">CRE_05025</name>
</gene>